<dbReference type="AlphaFoldDB" id="A0AAV4QCZ8"/>
<gene>
    <name evidence="1" type="ORF">CDAR_586381</name>
</gene>
<evidence type="ECO:0000313" key="1">
    <source>
        <dbReference type="EMBL" id="GIY05208.1"/>
    </source>
</evidence>
<comment type="caution">
    <text evidence="1">The sequence shown here is derived from an EMBL/GenBank/DDBJ whole genome shotgun (WGS) entry which is preliminary data.</text>
</comment>
<name>A0AAV4QCZ8_9ARAC</name>
<organism evidence="1 2">
    <name type="scientific">Caerostris darwini</name>
    <dbReference type="NCBI Taxonomy" id="1538125"/>
    <lineage>
        <taxon>Eukaryota</taxon>
        <taxon>Metazoa</taxon>
        <taxon>Ecdysozoa</taxon>
        <taxon>Arthropoda</taxon>
        <taxon>Chelicerata</taxon>
        <taxon>Arachnida</taxon>
        <taxon>Araneae</taxon>
        <taxon>Araneomorphae</taxon>
        <taxon>Entelegynae</taxon>
        <taxon>Araneoidea</taxon>
        <taxon>Araneidae</taxon>
        <taxon>Caerostris</taxon>
    </lineage>
</organism>
<evidence type="ECO:0000313" key="2">
    <source>
        <dbReference type="Proteomes" id="UP001054837"/>
    </source>
</evidence>
<keyword evidence="2" id="KW-1185">Reference proteome</keyword>
<reference evidence="1 2" key="1">
    <citation type="submission" date="2021-06" db="EMBL/GenBank/DDBJ databases">
        <title>Caerostris darwini draft genome.</title>
        <authorList>
            <person name="Kono N."/>
            <person name="Arakawa K."/>
        </authorList>
    </citation>
    <scope>NUCLEOTIDE SEQUENCE [LARGE SCALE GENOMIC DNA]</scope>
</reference>
<accession>A0AAV4QCZ8</accession>
<proteinExistence type="predicted"/>
<dbReference type="Proteomes" id="UP001054837">
    <property type="component" value="Unassembled WGS sequence"/>
</dbReference>
<protein>
    <submittedName>
        <fullName evidence="1">Uncharacterized protein</fullName>
    </submittedName>
</protein>
<dbReference type="EMBL" id="BPLQ01004066">
    <property type="protein sequence ID" value="GIY05208.1"/>
    <property type="molecule type" value="Genomic_DNA"/>
</dbReference>
<sequence length="114" mass="13105">MSTSREIKSIFGTYCFYCLVILVETYGDSGQTKDAFTLMYNQQPYGLPLDPMDSKQPYGLPLDPKDNKHPYGLPLDHYDNKQSSGFPLDPYGQQTALWTSIRPLWTTKNLMDFH</sequence>